<keyword evidence="2 6" id="KW-0819">tRNA processing</keyword>
<evidence type="ECO:0000256" key="4">
    <source>
        <dbReference type="ARBA" id="ARBA00022840"/>
    </source>
</evidence>
<dbReference type="EC" id="6.3.4.19" evidence="6"/>
<dbReference type="InterPro" id="IPR012094">
    <property type="entry name" value="tRNA_Ile_lys_synt"/>
</dbReference>
<comment type="similarity">
    <text evidence="6">Belongs to the tRNA(Ile)-lysidine synthase family.</text>
</comment>
<keyword evidence="6" id="KW-0963">Cytoplasm</keyword>
<dbReference type="PANTHER" id="PTHR43033">
    <property type="entry name" value="TRNA(ILE)-LYSIDINE SYNTHASE-RELATED"/>
    <property type="match status" value="1"/>
</dbReference>
<dbReference type="Gene3D" id="3.40.50.620">
    <property type="entry name" value="HUPs"/>
    <property type="match status" value="1"/>
</dbReference>
<sequence length="327" mass="38132">MRVELEKLSSGKFLLGFSGGVDSSALFFLLLGGGVEFDIAIVDYGVREQSKEEVEYAKALAKKYGKLCHHTLSPTIKNNFEAKAREVRYEFFASLVGEYKYSGVILAHQLDDRFEWSVMQFCKGAGLNTLLGFGSEGEYRGVKIFRPLLNVAKSELYEYCKNHQIQYFEDSSNQEDKYLRNCFREILKPLLQKHSKGIAQSFEFLQEDRERLYPYKEIGEFRGIAFWSRGSEGEDMHYLDMELKKRGYLLSYQQKREIARQNFSCEIVGFVIERSEKTLFLFPKKEGKMTKIFRDFARRNQIPQRLREYLYVSEVSGEEIVGFLSEK</sequence>
<keyword evidence="1 6" id="KW-0436">Ligase</keyword>
<dbReference type="InterPro" id="IPR011063">
    <property type="entry name" value="TilS/TtcA_N"/>
</dbReference>
<comment type="domain">
    <text evidence="6">The N-terminal region contains the highly conserved SGGXDS motif, predicted to be a P-loop motif involved in ATP binding.</text>
</comment>
<dbReference type="NCBIfam" id="TIGR02432">
    <property type="entry name" value="lysidine_TilS_N"/>
    <property type="match status" value="1"/>
</dbReference>
<comment type="caution">
    <text evidence="8">The sequence shown here is derived from an EMBL/GenBank/DDBJ whole genome shotgun (WGS) entry which is preliminary data.</text>
</comment>
<dbReference type="CDD" id="cd01992">
    <property type="entry name" value="TilS_N"/>
    <property type="match status" value="1"/>
</dbReference>
<dbReference type="GO" id="GO:0006400">
    <property type="term" value="P:tRNA modification"/>
    <property type="evidence" value="ECO:0007669"/>
    <property type="project" value="UniProtKB-UniRule"/>
</dbReference>
<accession>A0A3D8J4H3</accession>
<comment type="catalytic activity">
    <reaction evidence="5 6">
        <text>cytidine(34) in tRNA(Ile2) + L-lysine + ATP = lysidine(34) in tRNA(Ile2) + AMP + diphosphate + H(+)</text>
        <dbReference type="Rhea" id="RHEA:43744"/>
        <dbReference type="Rhea" id="RHEA-COMP:10625"/>
        <dbReference type="Rhea" id="RHEA-COMP:10670"/>
        <dbReference type="ChEBI" id="CHEBI:15378"/>
        <dbReference type="ChEBI" id="CHEBI:30616"/>
        <dbReference type="ChEBI" id="CHEBI:32551"/>
        <dbReference type="ChEBI" id="CHEBI:33019"/>
        <dbReference type="ChEBI" id="CHEBI:82748"/>
        <dbReference type="ChEBI" id="CHEBI:83665"/>
        <dbReference type="ChEBI" id="CHEBI:456215"/>
        <dbReference type="EC" id="6.3.4.19"/>
    </reaction>
</comment>
<dbReference type="GO" id="GO:0005737">
    <property type="term" value="C:cytoplasm"/>
    <property type="evidence" value="ECO:0007669"/>
    <property type="project" value="UniProtKB-SubCell"/>
</dbReference>
<keyword evidence="3 6" id="KW-0547">Nucleotide-binding</keyword>
<dbReference type="InterPro" id="IPR012795">
    <property type="entry name" value="tRNA_Ile_lys_synt_N"/>
</dbReference>
<dbReference type="Proteomes" id="UP000257045">
    <property type="component" value="Unassembled WGS sequence"/>
</dbReference>
<evidence type="ECO:0000259" key="7">
    <source>
        <dbReference type="Pfam" id="PF01171"/>
    </source>
</evidence>
<organism evidence="8 9">
    <name type="scientific">Helicobacter brantae</name>
    <dbReference type="NCBI Taxonomy" id="375927"/>
    <lineage>
        <taxon>Bacteria</taxon>
        <taxon>Pseudomonadati</taxon>
        <taxon>Campylobacterota</taxon>
        <taxon>Epsilonproteobacteria</taxon>
        <taxon>Campylobacterales</taxon>
        <taxon>Helicobacteraceae</taxon>
        <taxon>Helicobacter</taxon>
    </lineage>
</organism>
<keyword evidence="9" id="KW-1185">Reference proteome</keyword>
<dbReference type="RefSeq" id="WP_115568984.1">
    <property type="nucleotide sequence ID" value="NZ_NXLV01000002.1"/>
</dbReference>
<evidence type="ECO:0000256" key="2">
    <source>
        <dbReference type="ARBA" id="ARBA00022694"/>
    </source>
</evidence>
<dbReference type="InterPro" id="IPR014729">
    <property type="entry name" value="Rossmann-like_a/b/a_fold"/>
</dbReference>
<name>A0A3D8J4H3_9HELI</name>
<comment type="function">
    <text evidence="6">Ligates lysine onto the cytidine present at position 34 of the AUA codon-specific tRNA(Ile) that contains the anticodon CAU, in an ATP-dependent manner. Cytidine is converted to lysidine, thus changing the amino acid specificity of the tRNA from methionine to isoleucine.</text>
</comment>
<gene>
    <name evidence="6 8" type="primary">tilS</name>
    <name evidence="8" type="ORF">CQA58_01665</name>
</gene>
<dbReference type="HAMAP" id="MF_01161">
    <property type="entry name" value="tRNA_Ile_lys_synt"/>
    <property type="match status" value="1"/>
</dbReference>
<dbReference type="EMBL" id="NXLV01000002">
    <property type="protein sequence ID" value="RDU71774.1"/>
    <property type="molecule type" value="Genomic_DNA"/>
</dbReference>
<dbReference type="OrthoDB" id="5289653at2"/>
<comment type="subcellular location">
    <subcellularLocation>
        <location evidence="6">Cytoplasm</location>
    </subcellularLocation>
</comment>
<evidence type="ECO:0000313" key="9">
    <source>
        <dbReference type="Proteomes" id="UP000257045"/>
    </source>
</evidence>
<dbReference type="PANTHER" id="PTHR43033:SF1">
    <property type="entry name" value="TRNA(ILE)-LYSIDINE SYNTHASE-RELATED"/>
    <property type="match status" value="1"/>
</dbReference>
<reference evidence="8 9" key="1">
    <citation type="submission" date="2018-04" db="EMBL/GenBank/DDBJ databases">
        <title>Novel Campyloabacter and Helicobacter Species and Strains.</title>
        <authorList>
            <person name="Mannion A.J."/>
            <person name="Shen Z."/>
            <person name="Fox J.G."/>
        </authorList>
    </citation>
    <scope>NUCLEOTIDE SEQUENCE [LARGE SCALE GENOMIC DNA]</scope>
    <source>
        <strain evidence="8 9">MIT 04-9366</strain>
    </source>
</reference>
<protein>
    <recommendedName>
        <fullName evidence="6">tRNA(Ile)-lysidine synthase</fullName>
        <ecNumber evidence="6">6.3.4.19</ecNumber>
    </recommendedName>
    <alternativeName>
        <fullName evidence="6">tRNA(Ile)-2-lysyl-cytidine synthase</fullName>
    </alternativeName>
    <alternativeName>
        <fullName evidence="6">tRNA(Ile)-lysidine synthetase</fullName>
    </alternativeName>
</protein>
<keyword evidence="4 6" id="KW-0067">ATP-binding</keyword>
<evidence type="ECO:0000256" key="1">
    <source>
        <dbReference type="ARBA" id="ARBA00022598"/>
    </source>
</evidence>
<evidence type="ECO:0000313" key="8">
    <source>
        <dbReference type="EMBL" id="RDU71774.1"/>
    </source>
</evidence>
<dbReference type="GO" id="GO:0005524">
    <property type="term" value="F:ATP binding"/>
    <property type="evidence" value="ECO:0007669"/>
    <property type="project" value="UniProtKB-UniRule"/>
</dbReference>
<dbReference type="AlphaFoldDB" id="A0A3D8J4H3"/>
<feature type="binding site" evidence="6">
    <location>
        <begin position="18"/>
        <end position="23"/>
    </location>
    <ligand>
        <name>ATP</name>
        <dbReference type="ChEBI" id="CHEBI:30616"/>
    </ligand>
</feature>
<feature type="domain" description="tRNA(Ile)-lysidine/2-thiocytidine synthase N-terminal" evidence="7">
    <location>
        <begin position="12"/>
        <end position="185"/>
    </location>
</feature>
<proteinExistence type="inferred from homology"/>
<dbReference type="Pfam" id="PF01171">
    <property type="entry name" value="ATP_bind_3"/>
    <property type="match status" value="1"/>
</dbReference>
<evidence type="ECO:0000256" key="3">
    <source>
        <dbReference type="ARBA" id="ARBA00022741"/>
    </source>
</evidence>
<evidence type="ECO:0000256" key="5">
    <source>
        <dbReference type="ARBA" id="ARBA00048539"/>
    </source>
</evidence>
<evidence type="ECO:0000256" key="6">
    <source>
        <dbReference type="HAMAP-Rule" id="MF_01161"/>
    </source>
</evidence>
<dbReference type="GO" id="GO:0032267">
    <property type="term" value="F:tRNA(Ile)-lysidine synthase activity"/>
    <property type="evidence" value="ECO:0007669"/>
    <property type="project" value="UniProtKB-EC"/>
</dbReference>
<dbReference type="SUPFAM" id="SSF52402">
    <property type="entry name" value="Adenine nucleotide alpha hydrolases-like"/>
    <property type="match status" value="1"/>
</dbReference>